<keyword evidence="3" id="KW-0812">Transmembrane</keyword>
<reference evidence="5 6" key="1">
    <citation type="journal article" date="2008" name="Int. J. Syst. Evol. Microbiol.">
        <title>Neptunomonas japonica sp. nov., an Osedax japonicus symbiont-like bacterium isolated from sediment adjacent to sperm whale carcasses off Kagoshima, Japan.</title>
        <authorList>
            <person name="Miyazaki M."/>
            <person name="Nogi Y."/>
            <person name="Fujiwara Y."/>
            <person name="Kawato M."/>
            <person name="Kubokawa K."/>
            <person name="Horikoshi K."/>
        </authorList>
    </citation>
    <scope>NUCLEOTIDE SEQUENCE [LARGE SCALE GENOMIC DNA]</scope>
    <source>
        <strain evidence="5 6">JAMM 1380</strain>
    </source>
</reference>
<evidence type="ECO:0000313" key="5">
    <source>
        <dbReference type="EMBL" id="BBB31143.1"/>
    </source>
</evidence>
<keyword evidence="3" id="KW-1133">Transmembrane helix</keyword>
<evidence type="ECO:0000256" key="3">
    <source>
        <dbReference type="SAM" id="Phobius"/>
    </source>
</evidence>
<keyword evidence="1" id="KW-0602">Photosynthesis</keyword>
<proteinExistence type="predicted"/>
<dbReference type="AlphaFoldDB" id="A0A7R6PCC8"/>
<keyword evidence="3" id="KW-0472">Membrane</keyword>
<keyword evidence="6" id="KW-1185">Reference proteome</keyword>
<keyword evidence="2" id="KW-0604">Photosystem II</keyword>
<dbReference type="InterPro" id="IPR028203">
    <property type="entry name" value="PSII_CF48-like_dom"/>
</dbReference>
<gene>
    <name evidence="5" type="ORF">NEJAP_3205</name>
</gene>
<dbReference type="InterPro" id="IPR036278">
    <property type="entry name" value="Sialidase_sf"/>
</dbReference>
<dbReference type="Pfam" id="PF14870">
    <property type="entry name" value="PSII_BNR"/>
    <property type="match status" value="2"/>
</dbReference>
<protein>
    <recommendedName>
        <fullName evidence="4">Photosynthesis system II assembly factor Ycf48/Hcf136-like domain-containing protein</fullName>
    </recommendedName>
</protein>
<dbReference type="Proteomes" id="UP000595332">
    <property type="component" value="Chromosome"/>
</dbReference>
<dbReference type="PANTHER" id="PTHR47199">
    <property type="entry name" value="PHOTOSYSTEM II STABILITY/ASSEMBLY FACTOR HCF136, CHLOROPLASTIC"/>
    <property type="match status" value="1"/>
</dbReference>
<feature type="domain" description="Photosynthesis system II assembly factor Ycf48/Hcf136-like" evidence="4">
    <location>
        <begin position="173"/>
        <end position="255"/>
    </location>
</feature>
<feature type="domain" description="Photosynthesis system II assembly factor Ycf48/Hcf136-like" evidence="4">
    <location>
        <begin position="73"/>
        <end position="126"/>
    </location>
</feature>
<dbReference type="Gene3D" id="2.130.10.10">
    <property type="entry name" value="YVTN repeat-like/Quinoprotein amine dehydrogenase"/>
    <property type="match status" value="2"/>
</dbReference>
<evidence type="ECO:0000259" key="4">
    <source>
        <dbReference type="Pfam" id="PF14870"/>
    </source>
</evidence>
<evidence type="ECO:0000256" key="1">
    <source>
        <dbReference type="ARBA" id="ARBA00022531"/>
    </source>
</evidence>
<name>A0A7R6PCC8_9GAMM</name>
<sequence>MLRAKTTGQRACRYLFLLLITVTPFSFAMVDRIDTASLISYRASDGLLLDVAKAGERLVAVGDQGRVLISDDQGKQWRQVQSPVSVLLTAVFFSDVKHGWAVGHDGVLIHTKDAGETWVKQLDGRQLNALQFKTYQALVDAGGDPLAQDLPVDELEFYLEDAALAEEEGPTQPLLDVFFINNQQGFLLGSYGSFLKTEDGGEHWSVLSHRLPNPDRFHLNALSLVSQDSRQVLIIAGEAGLLFRSNDLGESWVALDSPYEGSFFGLSSFEQQGQSQLLALGLRGHLFTSGNTGDSWQQIELHSSSSLTSASAYGNELMLVGLGGLVLHTSVNDDLVGSFKSFEQHDRRAWSSVVRVGDGWVVVGEKGIKRISDKALEASYE</sequence>
<organism evidence="5 6">
    <name type="scientific">Neptunomonas japonica JAMM 1380</name>
    <dbReference type="NCBI Taxonomy" id="1441457"/>
    <lineage>
        <taxon>Bacteria</taxon>
        <taxon>Pseudomonadati</taxon>
        <taxon>Pseudomonadota</taxon>
        <taxon>Gammaproteobacteria</taxon>
        <taxon>Oceanospirillales</taxon>
        <taxon>Oceanospirillaceae</taxon>
        <taxon>Neptunomonas</taxon>
    </lineage>
</organism>
<dbReference type="RefSeq" id="WP_201348265.1">
    <property type="nucleotide sequence ID" value="NZ_AP014546.1"/>
</dbReference>
<evidence type="ECO:0000256" key="2">
    <source>
        <dbReference type="ARBA" id="ARBA00023276"/>
    </source>
</evidence>
<accession>A0A7R6PCC8</accession>
<dbReference type="PANTHER" id="PTHR47199:SF2">
    <property type="entry name" value="PHOTOSYSTEM II STABILITY_ASSEMBLY FACTOR HCF136, CHLOROPLASTIC"/>
    <property type="match status" value="1"/>
</dbReference>
<dbReference type="SUPFAM" id="SSF50939">
    <property type="entry name" value="Sialidases"/>
    <property type="match status" value="1"/>
</dbReference>
<dbReference type="EMBL" id="AP014546">
    <property type="protein sequence ID" value="BBB31143.1"/>
    <property type="molecule type" value="Genomic_DNA"/>
</dbReference>
<dbReference type="GO" id="GO:0009523">
    <property type="term" value="C:photosystem II"/>
    <property type="evidence" value="ECO:0007669"/>
    <property type="project" value="UniProtKB-KW"/>
</dbReference>
<evidence type="ECO:0000313" key="6">
    <source>
        <dbReference type="Proteomes" id="UP000595332"/>
    </source>
</evidence>
<dbReference type="InterPro" id="IPR015943">
    <property type="entry name" value="WD40/YVTN_repeat-like_dom_sf"/>
</dbReference>
<feature type="transmembrane region" description="Helical" evidence="3">
    <location>
        <begin position="12"/>
        <end position="30"/>
    </location>
</feature>
<dbReference type="GO" id="GO:0015979">
    <property type="term" value="P:photosynthesis"/>
    <property type="evidence" value="ECO:0007669"/>
    <property type="project" value="UniProtKB-KW"/>
</dbReference>
<dbReference type="KEGG" id="njp:NEJAP_3205"/>